<comment type="caution">
    <text evidence="1">The sequence shown here is derived from an EMBL/GenBank/DDBJ whole genome shotgun (WGS) entry which is preliminary data.</text>
</comment>
<keyword evidence="2" id="KW-1185">Reference proteome</keyword>
<gene>
    <name evidence="1" type="ORF">F5147DRAFT_779047</name>
</gene>
<name>A0A9P7EXI0_9AGAM</name>
<dbReference type="RefSeq" id="XP_041287430.1">
    <property type="nucleotide sequence ID" value="XM_041442236.1"/>
</dbReference>
<dbReference type="EMBL" id="JABBWM010000080">
    <property type="protein sequence ID" value="KAG2094195.1"/>
    <property type="molecule type" value="Genomic_DNA"/>
</dbReference>
<accession>A0A9P7EXI0</accession>
<evidence type="ECO:0000313" key="1">
    <source>
        <dbReference type="EMBL" id="KAG2094195.1"/>
    </source>
</evidence>
<dbReference type="GeneID" id="64704495"/>
<dbReference type="Proteomes" id="UP000823399">
    <property type="component" value="Unassembled WGS sequence"/>
</dbReference>
<sequence>MAPTYLGVGVNVNDPDFPVIVRNPLNDCEDYSDLNEDQNPDLDIHNTSIFQLELTVIPLPSNIGAVRCRELGLTNLMKEEIALREGQANDALHAIRVHLEDKAVLFCNTVRSAKSQASSTRAWTRKYLPLKKEDLKASSAVADPNARGQRDTTLSWFWSLDVQGDTSENDWMTEFYWVNWLRRKALRDRWNEEVILVKHEMQWSINFFSHRAKQWLCHMHNTTSAGLTGHTCYAARQSHIYDQLAAHAEDSFRKMIVQLEVPVPVCRSHYSLTFLSMDNTVTLIPSSQVIIAAKGNHITAADISCALFYANSRMLAMCLYVDKSFATAIPGYAEMFYTLMKWKMETFATPFINICFITQLSATIPQLLKDVLSTMTAHTLVDRRPDVNAILQDIWALRLSADSNKSDDYDIAHMLDYFNDWWKESLGCCRVSDMLPKSSVQDVMDLVEWHFSHLVSP</sequence>
<proteinExistence type="predicted"/>
<dbReference type="OrthoDB" id="3232711at2759"/>
<organism evidence="1 2">
    <name type="scientific">Suillus discolor</name>
    <dbReference type="NCBI Taxonomy" id="1912936"/>
    <lineage>
        <taxon>Eukaryota</taxon>
        <taxon>Fungi</taxon>
        <taxon>Dikarya</taxon>
        <taxon>Basidiomycota</taxon>
        <taxon>Agaricomycotina</taxon>
        <taxon>Agaricomycetes</taxon>
        <taxon>Agaricomycetidae</taxon>
        <taxon>Boletales</taxon>
        <taxon>Suillineae</taxon>
        <taxon>Suillaceae</taxon>
        <taxon>Suillus</taxon>
    </lineage>
</organism>
<reference evidence="1" key="1">
    <citation type="journal article" date="2020" name="New Phytol.">
        <title>Comparative genomics reveals dynamic genome evolution in host specialist ectomycorrhizal fungi.</title>
        <authorList>
            <person name="Lofgren L.A."/>
            <person name="Nguyen N.H."/>
            <person name="Vilgalys R."/>
            <person name="Ruytinx J."/>
            <person name="Liao H.L."/>
            <person name="Branco S."/>
            <person name="Kuo A."/>
            <person name="LaButti K."/>
            <person name="Lipzen A."/>
            <person name="Andreopoulos W."/>
            <person name="Pangilinan J."/>
            <person name="Riley R."/>
            <person name="Hundley H."/>
            <person name="Na H."/>
            <person name="Barry K."/>
            <person name="Grigoriev I.V."/>
            <person name="Stajich J.E."/>
            <person name="Kennedy P.G."/>
        </authorList>
    </citation>
    <scope>NUCLEOTIDE SEQUENCE</scope>
    <source>
        <strain evidence="1">FC423</strain>
    </source>
</reference>
<evidence type="ECO:0000313" key="2">
    <source>
        <dbReference type="Proteomes" id="UP000823399"/>
    </source>
</evidence>
<dbReference type="AlphaFoldDB" id="A0A9P7EXI0"/>
<protein>
    <submittedName>
        <fullName evidence="1">Uncharacterized protein</fullName>
    </submittedName>
</protein>